<organism evidence="4 5">
    <name type="scientific">Nocardia iowensis</name>
    <dbReference type="NCBI Taxonomy" id="204891"/>
    <lineage>
        <taxon>Bacteria</taxon>
        <taxon>Bacillati</taxon>
        <taxon>Actinomycetota</taxon>
        <taxon>Actinomycetes</taxon>
        <taxon>Mycobacteriales</taxon>
        <taxon>Nocardiaceae</taxon>
        <taxon>Nocardia</taxon>
    </lineage>
</organism>
<dbReference type="RefSeq" id="WP_218472536.1">
    <property type="nucleotide sequence ID" value="NZ_BAABJN010000009.1"/>
</dbReference>
<proteinExistence type="predicted"/>
<sequence length="573" mass="60492">MTVTGLFTWLGGGLHSEVAYRHEHTGYAVTGAVVLLFATVSGVVTALALASTGAWALFAVVAVALLVAVLAGALARALATARPGGAPDRLGLLARIAVAVLAGGLLAELAAIVVFGGSVDRTLDERAQRSVASAPQVVTARADLDRARADRTALDQSIAKAQADIDRWLVIARCEFNPSPECPQTRITGVPGRGPEALTANDMLDDARKQLAATQGRADGLDQRIADEEKAVAAAESAAFTGADRGLGARWQAMNDYTTHHSGALPLRILTIVASIALALLPLLLRWWRGRTSFDRRIAALQVQDQAEREADAAIAVKRAEVRAEAEALRAEQQLTAARLAVEADTAIDRERQRTRIVAAIGGLEIGITEPPPRPELPAGTADDRKDSTVSAEGFATPNLPAPVTTHALAPSTGAPTPRPGGGLELPLIGTVPFTDTAARLIRPLVPSFVANAIDNATHPLRTARQAFEEVEEITFTLRRTRKVTVDTQGSPGQAQTGYQLPPGSPDEWHAQRVAATVVDADYQQQDPQYSALPHGSGAQPHGLSAADSHDELTGRRQSELPGRGRRQLPRGN</sequence>
<name>A0ABX8RR12_NOCIO</name>
<feature type="transmembrane region" description="Helical" evidence="3">
    <location>
        <begin position="27"/>
        <end position="49"/>
    </location>
</feature>
<keyword evidence="3" id="KW-0812">Transmembrane</keyword>
<dbReference type="Pfam" id="PF14362">
    <property type="entry name" value="DUF4407"/>
    <property type="match status" value="1"/>
</dbReference>
<keyword evidence="3" id="KW-0472">Membrane</keyword>
<evidence type="ECO:0000313" key="4">
    <source>
        <dbReference type="EMBL" id="QXN91686.1"/>
    </source>
</evidence>
<accession>A0ABX8RR12</accession>
<feature type="region of interest" description="Disordered" evidence="2">
    <location>
        <begin position="483"/>
        <end position="508"/>
    </location>
</feature>
<feature type="compositionally biased region" description="Polar residues" evidence="2">
    <location>
        <begin position="486"/>
        <end position="499"/>
    </location>
</feature>
<evidence type="ECO:0000256" key="3">
    <source>
        <dbReference type="SAM" id="Phobius"/>
    </source>
</evidence>
<feature type="compositionally biased region" description="Basic residues" evidence="2">
    <location>
        <begin position="564"/>
        <end position="573"/>
    </location>
</feature>
<dbReference type="Proteomes" id="UP000694257">
    <property type="component" value="Chromosome"/>
</dbReference>
<feature type="transmembrane region" description="Helical" evidence="3">
    <location>
        <begin position="90"/>
        <end position="115"/>
    </location>
</feature>
<feature type="transmembrane region" description="Helical" evidence="3">
    <location>
        <begin position="267"/>
        <end position="288"/>
    </location>
</feature>
<keyword evidence="5" id="KW-1185">Reference proteome</keyword>
<feature type="coiled-coil region" evidence="1">
    <location>
        <begin position="204"/>
        <end position="238"/>
    </location>
</feature>
<reference evidence="4 5" key="1">
    <citation type="submission" date="2021-07" db="EMBL/GenBank/DDBJ databases">
        <title>Whole Genome Sequence of Nocardia Iowensis.</title>
        <authorList>
            <person name="Lamm A."/>
            <person name="Collins-Fairclough A.M."/>
            <person name="Bunk B."/>
            <person name="Sproer C."/>
        </authorList>
    </citation>
    <scope>NUCLEOTIDE SEQUENCE [LARGE SCALE GENOMIC DNA]</scope>
    <source>
        <strain evidence="4 5">NRRL 5646</strain>
    </source>
</reference>
<feature type="region of interest" description="Disordered" evidence="2">
    <location>
        <begin position="369"/>
        <end position="404"/>
    </location>
</feature>
<evidence type="ECO:0000256" key="2">
    <source>
        <dbReference type="SAM" id="MobiDB-lite"/>
    </source>
</evidence>
<evidence type="ECO:0000256" key="1">
    <source>
        <dbReference type="SAM" id="Coils"/>
    </source>
</evidence>
<gene>
    <name evidence="4" type="ORF">KV110_00245</name>
</gene>
<evidence type="ECO:0000313" key="5">
    <source>
        <dbReference type="Proteomes" id="UP000694257"/>
    </source>
</evidence>
<feature type="compositionally biased region" description="Basic and acidic residues" evidence="2">
    <location>
        <begin position="548"/>
        <end position="559"/>
    </location>
</feature>
<dbReference type="InterPro" id="IPR025519">
    <property type="entry name" value="DUF4407"/>
</dbReference>
<protein>
    <submittedName>
        <fullName evidence="4">DUF4407 domain-containing protein</fullName>
    </submittedName>
</protein>
<keyword evidence="3" id="KW-1133">Transmembrane helix</keyword>
<keyword evidence="1" id="KW-0175">Coiled coil</keyword>
<feature type="transmembrane region" description="Helical" evidence="3">
    <location>
        <begin position="55"/>
        <end position="78"/>
    </location>
</feature>
<feature type="region of interest" description="Disordered" evidence="2">
    <location>
        <begin position="528"/>
        <end position="573"/>
    </location>
</feature>
<dbReference type="EMBL" id="CP078145">
    <property type="protein sequence ID" value="QXN91686.1"/>
    <property type="molecule type" value="Genomic_DNA"/>
</dbReference>